<evidence type="ECO:0000259" key="1">
    <source>
        <dbReference type="SMART" id="SM00881"/>
    </source>
</evidence>
<dbReference type="PANTHER" id="PTHR42793:SF4">
    <property type="entry name" value="BLL6376 PROTEIN"/>
    <property type="match status" value="1"/>
</dbReference>
<dbReference type="SUPFAM" id="SSF51735">
    <property type="entry name" value="NAD(P)-binding Rossmann-fold domains"/>
    <property type="match status" value="1"/>
</dbReference>
<accession>A0ABV2DTV1</accession>
<reference evidence="2 3" key="1">
    <citation type="submission" date="2024-06" db="EMBL/GenBank/DDBJ databases">
        <authorList>
            <person name="Kim D.-U."/>
        </authorList>
    </citation>
    <scope>NUCLEOTIDE SEQUENCE [LARGE SCALE GENOMIC DNA]</scope>
    <source>
        <strain evidence="2 3">KACC15460</strain>
    </source>
</reference>
<keyword evidence="3" id="KW-1185">Reference proteome</keyword>
<dbReference type="Pfam" id="PF13380">
    <property type="entry name" value="CoA_binding_2"/>
    <property type="match status" value="1"/>
</dbReference>
<dbReference type="RefSeq" id="WP_354465338.1">
    <property type="nucleotide sequence ID" value="NZ_JBEWSZ010000023.1"/>
</dbReference>
<feature type="non-terminal residue" evidence="2">
    <location>
        <position position="194"/>
    </location>
</feature>
<gene>
    <name evidence="2" type="ORF">ABVQ20_39990</name>
</gene>
<name>A0ABV2DTV1_9HYPH</name>
<dbReference type="PANTHER" id="PTHR42793">
    <property type="entry name" value="COA BINDING DOMAIN CONTAINING PROTEIN"/>
    <property type="match status" value="1"/>
</dbReference>
<proteinExistence type="predicted"/>
<feature type="domain" description="CoA-binding" evidence="1">
    <location>
        <begin position="48"/>
        <end position="138"/>
    </location>
</feature>
<comment type="caution">
    <text evidence="2">The sequence shown here is derived from an EMBL/GenBank/DDBJ whole genome shotgun (WGS) entry which is preliminary data.</text>
</comment>
<dbReference type="EMBL" id="JBEWSZ010000023">
    <property type="protein sequence ID" value="MET2833078.1"/>
    <property type="molecule type" value="Genomic_DNA"/>
</dbReference>
<dbReference type="Gene3D" id="3.40.50.720">
    <property type="entry name" value="NAD(P)-binding Rossmann-like Domain"/>
    <property type="match status" value="1"/>
</dbReference>
<dbReference type="Proteomes" id="UP001548832">
    <property type="component" value="Unassembled WGS sequence"/>
</dbReference>
<evidence type="ECO:0000313" key="2">
    <source>
        <dbReference type="EMBL" id="MET2833078.1"/>
    </source>
</evidence>
<dbReference type="InterPro" id="IPR036291">
    <property type="entry name" value="NAD(P)-bd_dom_sf"/>
</dbReference>
<dbReference type="SMART" id="SM00881">
    <property type="entry name" value="CoA_binding"/>
    <property type="match status" value="1"/>
</dbReference>
<protein>
    <submittedName>
        <fullName evidence="2">CoA-binding protein</fullName>
    </submittedName>
</protein>
<evidence type="ECO:0000313" key="3">
    <source>
        <dbReference type="Proteomes" id="UP001548832"/>
    </source>
</evidence>
<organism evidence="2 3">
    <name type="scientific">Mesorhizobium shangrilense</name>
    <dbReference type="NCBI Taxonomy" id="460060"/>
    <lineage>
        <taxon>Bacteria</taxon>
        <taxon>Pseudomonadati</taxon>
        <taxon>Pseudomonadota</taxon>
        <taxon>Alphaproteobacteria</taxon>
        <taxon>Hyphomicrobiales</taxon>
        <taxon>Phyllobacteriaceae</taxon>
        <taxon>Mesorhizobium</taxon>
    </lineage>
</organism>
<dbReference type="InterPro" id="IPR003781">
    <property type="entry name" value="CoA-bd"/>
</dbReference>
<sequence>MKWESETKAISERCDSFRGCRLPEHFCGDIAGNYHTAHDRRRERLKRMLTPQSAVFIGGASMVPAIEYCHARGFQGRMHVVNPRRSELASVPCVPNIAALPEVPDLAYVAIPRNNVVELVRELVQFGVAGAICNSSGFSEMHGGEKAQLALVDAAGEMPIIGPNCPGVANFADRSVFMMDHFGDHDENGSVALI</sequence>